<comment type="caution">
    <text evidence="3">The sequence shown here is derived from an EMBL/GenBank/DDBJ whole genome shotgun (WGS) entry which is preliminary data.</text>
</comment>
<dbReference type="AlphaFoldDB" id="A0A178ZNN5"/>
<dbReference type="SUPFAM" id="SSF53474">
    <property type="entry name" value="alpha/beta-Hydrolases"/>
    <property type="match status" value="1"/>
</dbReference>
<accession>A0A178ZNN5</accession>
<dbReference type="InterPro" id="IPR000073">
    <property type="entry name" value="AB_hydrolase_1"/>
</dbReference>
<name>A0A178ZNN5_9EURO</name>
<gene>
    <name evidence="3" type="ORF">AYL99_03463</name>
</gene>
<evidence type="ECO:0000259" key="2">
    <source>
        <dbReference type="Pfam" id="PF12697"/>
    </source>
</evidence>
<keyword evidence="4" id="KW-1185">Reference proteome</keyword>
<dbReference type="OrthoDB" id="190201at2759"/>
<evidence type="ECO:0000313" key="3">
    <source>
        <dbReference type="EMBL" id="OAP61262.1"/>
    </source>
</evidence>
<reference evidence="3 4" key="1">
    <citation type="submission" date="2016-04" db="EMBL/GenBank/DDBJ databases">
        <title>Draft genome of Fonsecaea erecta CBS 125763.</title>
        <authorList>
            <person name="Weiss V.A."/>
            <person name="Vicente V.A."/>
            <person name="Raittz R.T."/>
            <person name="Moreno L.F."/>
            <person name="De Souza E.M."/>
            <person name="Pedrosa F.O."/>
            <person name="Steffens M.B."/>
            <person name="Faoro H."/>
            <person name="Tadra-Sfeir M.Z."/>
            <person name="Najafzadeh M.J."/>
            <person name="Felipe M.S."/>
            <person name="Teixeira M."/>
            <person name="Sun J."/>
            <person name="Xi L."/>
            <person name="Gomes R."/>
            <person name="De Azevedo C.M."/>
            <person name="Salgado C.G."/>
            <person name="Da Silva M.B."/>
            <person name="Nascimento M.F."/>
            <person name="Queiroz-Telles F."/>
            <person name="Attili D.S."/>
            <person name="Gorbushina A."/>
        </authorList>
    </citation>
    <scope>NUCLEOTIDE SEQUENCE [LARGE SCALE GENOMIC DNA]</scope>
    <source>
        <strain evidence="3 4">CBS 125763</strain>
    </source>
</reference>
<dbReference type="InterPro" id="IPR029058">
    <property type="entry name" value="AB_hydrolase_fold"/>
</dbReference>
<dbReference type="RefSeq" id="XP_018694629.1">
    <property type="nucleotide sequence ID" value="XM_018834979.1"/>
</dbReference>
<dbReference type="Pfam" id="PF12697">
    <property type="entry name" value="Abhydrolase_6"/>
    <property type="match status" value="1"/>
</dbReference>
<organism evidence="3 4">
    <name type="scientific">Fonsecaea erecta</name>
    <dbReference type="NCBI Taxonomy" id="1367422"/>
    <lineage>
        <taxon>Eukaryota</taxon>
        <taxon>Fungi</taxon>
        <taxon>Dikarya</taxon>
        <taxon>Ascomycota</taxon>
        <taxon>Pezizomycotina</taxon>
        <taxon>Eurotiomycetes</taxon>
        <taxon>Chaetothyriomycetidae</taxon>
        <taxon>Chaetothyriales</taxon>
        <taxon>Herpotrichiellaceae</taxon>
        <taxon>Fonsecaea</taxon>
    </lineage>
</organism>
<dbReference type="Proteomes" id="UP000078343">
    <property type="component" value="Unassembled WGS sequence"/>
</dbReference>
<evidence type="ECO:0000256" key="1">
    <source>
        <dbReference type="SAM" id="SignalP"/>
    </source>
</evidence>
<proteinExistence type="predicted"/>
<feature type="chain" id="PRO_5008098672" description="AB hydrolase-1 domain-containing protein" evidence="1">
    <location>
        <begin position="37"/>
        <end position="417"/>
    </location>
</feature>
<dbReference type="STRING" id="1367422.A0A178ZNN5"/>
<dbReference type="Gene3D" id="3.40.50.1820">
    <property type="entry name" value="alpha/beta hydrolase"/>
    <property type="match status" value="1"/>
</dbReference>
<evidence type="ECO:0000313" key="4">
    <source>
        <dbReference type="Proteomes" id="UP000078343"/>
    </source>
</evidence>
<protein>
    <recommendedName>
        <fullName evidence="2">AB hydrolase-1 domain-containing protein</fullName>
    </recommendedName>
</protein>
<dbReference type="EMBL" id="LVYI01000003">
    <property type="protein sequence ID" value="OAP61262.1"/>
    <property type="molecule type" value="Genomic_DNA"/>
</dbReference>
<feature type="domain" description="AB hydrolase-1" evidence="2">
    <location>
        <begin position="130"/>
        <end position="398"/>
    </location>
</feature>
<keyword evidence="1" id="KW-0732">Signal</keyword>
<feature type="signal peptide" evidence="1">
    <location>
        <begin position="1"/>
        <end position="36"/>
    </location>
</feature>
<sequence>MIETATQSSSTNIALHERMAATFVLALLALSHTISASPVKAASQRTYGFCKQFNIPVFASAPSATYDFRKVDSNIEARAWAIYEDTWSTPQGAQTVIHNTTTADTFNIHAQLCIPKAPGAKKDILQIATHGAHYDGRYWDPELNRENQSYVEASLKAGYTILTYDRLGAGQSDHPDAYNVVQAPLELEILRQLTLMARNGTIYSLAVQAQPTTTQFNSSLAAPRKIVHVGHSFGSFLTSALVATYPTLTDGVIITGYFYGKYLAAPGMASWGVDFAATSSPPFNRPSGYVVCQKSGIQNLFFGGNPATAFTPEMLDYGDSLKQPVPVGELASAFHIIGLQGPGLKAPVQFMLAEFDFYICDGDCKGAYSLQELQGTYPNAAVVEAYIQPNTGHAFPLHNNATAGYQVTFDFLERNGL</sequence>
<dbReference type="GeneID" id="30007633"/>